<gene>
    <name evidence="2" type="ORF">BPAG_LOCUS9878</name>
</gene>
<dbReference type="Proteomes" id="UP000278627">
    <property type="component" value="Unassembled WGS sequence"/>
</dbReference>
<dbReference type="EMBL" id="UZAD01013168">
    <property type="protein sequence ID" value="VDN91064.1"/>
    <property type="molecule type" value="Genomic_DNA"/>
</dbReference>
<name>A0A0N4TN63_BRUPA</name>
<sequence>MHFVHTYFLLFYCFIVQFVTTTVASAHNDEALYAIFCFSLDLGEKRAIRNALVRFDRSGIRNALVRFGKRMSDMYFLDAENRRATALNPSGKVSF</sequence>
<feature type="chain" id="PRO_5043122151" evidence="1">
    <location>
        <begin position="25"/>
        <end position="95"/>
    </location>
</feature>
<protein>
    <submittedName>
        <fullName evidence="4">Secreted protein</fullName>
    </submittedName>
</protein>
<evidence type="ECO:0000256" key="1">
    <source>
        <dbReference type="SAM" id="SignalP"/>
    </source>
</evidence>
<reference evidence="4" key="1">
    <citation type="submission" date="2017-02" db="UniProtKB">
        <authorList>
            <consortium name="WormBaseParasite"/>
        </authorList>
    </citation>
    <scope>IDENTIFICATION</scope>
</reference>
<keyword evidence="3" id="KW-1185">Reference proteome</keyword>
<keyword evidence="1" id="KW-0732">Signal</keyword>
<accession>A0A0N4TN63</accession>
<reference evidence="2 3" key="2">
    <citation type="submission" date="2018-11" db="EMBL/GenBank/DDBJ databases">
        <authorList>
            <consortium name="Pathogen Informatics"/>
        </authorList>
    </citation>
    <scope>NUCLEOTIDE SEQUENCE [LARGE SCALE GENOMIC DNA]</scope>
</reference>
<organism evidence="4">
    <name type="scientific">Brugia pahangi</name>
    <name type="common">Filarial nematode worm</name>
    <dbReference type="NCBI Taxonomy" id="6280"/>
    <lineage>
        <taxon>Eukaryota</taxon>
        <taxon>Metazoa</taxon>
        <taxon>Ecdysozoa</taxon>
        <taxon>Nematoda</taxon>
        <taxon>Chromadorea</taxon>
        <taxon>Rhabditida</taxon>
        <taxon>Spirurina</taxon>
        <taxon>Spiruromorpha</taxon>
        <taxon>Filarioidea</taxon>
        <taxon>Onchocercidae</taxon>
        <taxon>Brugia</taxon>
    </lineage>
</organism>
<dbReference type="WBParaSite" id="BPAG_0000991601-mRNA-1">
    <property type="protein sequence ID" value="BPAG_0000991601-mRNA-1"/>
    <property type="gene ID" value="BPAG_0000991601"/>
</dbReference>
<evidence type="ECO:0000313" key="4">
    <source>
        <dbReference type="WBParaSite" id="BPAG_0000991601-mRNA-1"/>
    </source>
</evidence>
<proteinExistence type="predicted"/>
<dbReference type="AlphaFoldDB" id="A0A0N4TN63"/>
<evidence type="ECO:0000313" key="3">
    <source>
        <dbReference type="Proteomes" id="UP000278627"/>
    </source>
</evidence>
<evidence type="ECO:0000313" key="2">
    <source>
        <dbReference type="EMBL" id="VDN91064.1"/>
    </source>
</evidence>
<feature type="signal peptide" evidence="1">
    <location>
        <begin position="1"/>
        <end position="24"/>
    </location>
</feature>
<dbReference type="STRING" id="6280.A0A0N4TN63"/>